<evidence type="ECO:0000256" key="1">
    <source>
        <dbReference type="SAM" id="SignalP"/>
    </source>
</evidence>
<protein>
    <submittedName>
        <fullName evidence="2">YXWGXW repeat-containing protein</fullName>
    </submittedName>
</protein>
<proteinExistence type="predicted"/>
<reference evidence="2 3" key="1">
    <citation type="submission" date="2020-04" db="EMBL/GenBank/DDBJ databases">
        <title>Molecular characterization of pseudomonads from Agaricus bisporus reveal novel blotch 2 pathogens in Western Europe.</title>
        <authorList>
            <person name="Taparia T."/>
            <person name="Krijger M."/>
            <person name="Haynes E."/>
            <person name="Elpinstone J.G."/>
            <person name="Noble R."/>
            <person name="Van Der Wolf J."/>
        </authorList>
    </citation>
    <scope>NUCLEOTIDE SEQUENCE [LARGE SCALE GENOMIC DNA]</scope>
    <source>
        <strain evidence="2 3">G9001</strain>
    </source>
</reference>
<comment type="caution">
    <text evidence="2">The sequence shown here is derived from an EMBL/GenBank/DDBJ whole genome shotgun (WGS) entry which is preliminary data.</text>
</comment>
<keyword evidence="1" id="KW-0732">Signal</keyword>
<dbReference type="Pfam" id="PF12779">
    <property type="entry name" value="WXXGXW"/>
    <property type="match status" value="2"/>
</dbReference>
<sequence length="107" mass="12709">MKPTRPLAKLRHALLLIPLAFAALTSTPSFAQTEVIIREAPPPMRVEAEPMGRPGYVWDRGHWRWEGRGYVWFPGHWQPVMRNARWEPGHWEPRGPNWRWVEGHWIR</sequence>
<dbReference type="AlphaFoldDB" id="A0A7Y7WVN9"/>
<dbReference type="EMBL" id="JACAQA010000027">
    <property type="protein sequence ID" value="NWB88327.1"/>
    <property type="molecule type" value="Genomic_DNA"/>
</dbReference>
<feature type="signal peptide" evidence="1">
    <location>
        <begin position="1"/>
        <end position="31"/>
    </location>
</feature>
<accession>A0A7Y7WVN9</accession>
<evidence type="ECO:0000313" key="2">
    <source>
        <dbReference type="EMBL" id="NWB88327.1"/>
    </source>
</evidence>
<gene>
    <name evidence="2" type="ORF">HX830_26000</name>
</gene>
<dbReference type="InterPro" id="IPR024447">
    <property type="entry name" value="YXWGXW_rpt"/>
</dbReference>
<feature type="chain" id="PRO_5030529881" evidence="1">
    <location>
        <begin position="32"/>
        <end position="107"/>
    </location>
</feature>
<name>A0A7Y7WVN9_9PSED</name>
<dbReference type="Proteomes" id="UP000522864">
    <property type="component" value="Unassembled WGS sequence"/>
</dbReference>
<dbReference type="RefSeq" id="WP_103494972.1">
    <property type="nucleotide sequence ID" value="NZ_JACAQA010000027.1"/>
</dbReference>
<evidence type="ECO:0000313" key="3">
    <source>
        <dbReference type="Proteomes" id="UP000522864"/>
    </source>
</evidence>
<organism evidence="2 3">
    <name type="scientific">Pseudomonas gingeri</name>
    <dbReference type="NCBI Taxonomy" id="117681"/>
    <lineage>
        <taxon>Bacteria</taxon>
        <taxon>Pseudomonadati</taxon>
        <taxon>Pseudomonadota</taxon>
        <taxon>Gammaproteobacteria</taxon>
        <taxon>Pseudomonadales</taxon>
        <taxon>Pseudomonadaceae</taxon>
        <taxon>Pseudomonas</taxon>
    </lineage>
</organism>